<sequence>MKQAVAFKFKPFSLKQKKILTWWTEKSPYRDYDMVIADGSIRSGKTISMIDSFITWSLHTFSNQNFILAGKSMGALKRNVLRPMFQILATKGIPYRYHRSEHYIEIGTNTYYCFGANNEASQDVLQGLTAAGALADEVALFPESFVEQMIGRCSVEGSKIWMNCNPEGPYHYIKQDYIDKAKEKRILYLHFTLDDNPALSPKIKERYKRLFSGLWYKRMILGLWVLAEGVIYDMWDENLHLIDCPQKHQEYGVAIDYATATVMTFGLYGITGDKVYLLKEYYWDAKKTGRQKTDSEFAEDFKKFLGDIVPRFIYLDPSAASFKAELRKKGFTQVRDADNDVINGIRLVANFLSTGRFFVDKSCKATVQEFGSYVWDPKAQERGEDKPLKQNDHAMDRNRYFIYSRFGKKAARAFGSKPAGW</sequence>
<protein>
    <submittedName>
        <fullName evidence="1">Terminase-like family protein</fullName>
    </submittedName>
</protein>
<dbReference type="EMBL" id="PVXL01000072">
    <property type="protein sequence ID" value="PRR69607.1"/>
    <property type="molecule type" value="Genomic_DNA"/>
</dbReference>
<accession>A0A9X7J1L2</accession>
<dbReference type="Gene3D" id="3.40.50.300">
    <property type="entry name" value="P-loop containing nucleotide triphosphate hydrolases"/>
    <property type="match status" value="1"/>
</dbReference>
<dbReference type="Gene3D" id="3.30.420.280">
    <property type="match status" value="1"/>
</dbReference>
<comment type="caution">
    <text evidence="1">The sequence shown here is derived from an EMBL/GenBank/DDBJ whole genome shotgun (WGS) entry which is preliminary data.</text>
</comment>
<reference evidence="1 2" key="1">
    <citation type="submission" date="2018-03" db="EMBL/GenBank/DDBJ databases">
        <title>Genome sequence of Moorella stamsii DSM 26217.</title>
        <authorList>
            <person name="Poehlein A."/>
            <person name="Daniel R."/>
        </authorList>
    </citation>
    <scope>NUCLEOTIDE SEQUENCE [LARGE SCALE GENOMIC DNA]</scope>
    <source>
        <strain evidence="2">DSM 26217</strain>
    </source>
</reference>
<organism evidence="1 2">
    <name type="scientific">Neomoorella stamsii</name>
    <dbReference type="NCBI Taxonomy" id="1266720"/>
    <lineage>
        <taxon>Bacteria</taxon>
        <taxon>Bacillati</taxon>
        <taxon>Bacillota</taxon>
        <taxon>Clostridia</taxon>
        <taxon>Neomoorellales</taxon>
        <taxon>Neomoorellaceae</taxon>
        <taxon>Neomoorella</taxon>
    </lineage>
</organism>
<dbReference type="NCBIfam" id="TIGR01547">
    <property type="entry name" value="phage_term_2"/>
    <property type="match status" value="1"/>
</dbReference>
<gene>
    <name evidence="1" type="ORF">MOST_30290</name>
</gene>
<evidence type="ECO:0000313" key="1">
    <source>
        <dbReference type="EMBL" id="PRR69607.1"/>
    </source>
</evidence>
<dbReference type="AlphaFoldDB" id="A0A9X7J1L2"/>
<dbReference type="InterPro" id="IPR027417">
    <property type="entry name" value="P-loop_NTPase"/>
</dbReference>
<dbReference type="Pfam" id="PF03237">
    <property type="entry name" value="Terminase_6N"/>
    <property type="match status" value="1"/>
</dbReference>
<proteinExistence type="predicted"/>
<keyword evidence="2" id="KW-1185">Reference proteome</keyword>
<dbReference type="RefSeq" id="WP_054937007.1">
    <property type="nucleotide sequence ID" value="NZ_PVXL01000072.1"/>
</dbReference>
<dbReference type="Proteomes" id="UP000239430">
    <property type="component" value="Unassembled WGS sequence"/>
</dbReference>
<name>A0A9X7J1L2_9FIRM</name>
<evidence type="ECO:0000313" key="2">
    <source>
        <dbReference type="Proteomes" id="UP000239430"/>
    </source>
</evidence>
<dbReference type="InterPro" id="IPR006437">
    <property type="entry name" value="Phage_terminase_lsu"/>
</dbReference>